<evidence type="ECO:0000256" key="5">
    <source>
        <dbReference type="ARBA" id="ARBA00023239"/>
    </source>
</evidence>
<name>A0A841BZN0_9ACTN</name>
<dbReference type="Pfam" id="PF00215">
    <property type="entry name" value="OMPdecase"/>
    <property type="match status" value="1"/>
</dbReference>
<dbReference type="InterPro" id="IPR001754">
    <property type="entry name" value="OMPdeCOase_dom"/>
</dbReference>
<keyword evidence="3 7" id="KW-0210">Decarboxylase</keyword>
<sequence length="279" mass="28848">MEAFGTRLHRAMAERGPLCVGIDPHPQLLAAWGLPDDVSGLERFSRTVVDAIADRVAAVKPQSAFFERFGSHGVAILESTIRQLKEAGALVILDVKRGDIGSTMAAYASAYLEPSSPLYVDAITVSPFLGVGSLAPVFDTAHKHGGGAFVLALTSNPEGPQVQHARTVGGRTVAQEIIDEISQLNGGVEPLGSIGAVVGATIGDTGHDLSRMGGPFLVPGLGAQGGQPADLAAVFGDRIDAVLPSYSREVLGSGPSPAGLRDATERSLDACRAALGEHR</sequence>
<dbReference type="EC" id="4.1.1.23" evidence="7"/>
<evidence type="ECO:0000256" key="1">
    <source>
        <dbReference type="ARBA" id="ARBA00004861"/>
    </source>
</evidence>
<dbReference type="EMBL" id="JACHMN010000003">
    <property type="protein sequence ID" value="MBB5873145.1"/>
    <property type="molecule type" value="Genomic_DNA"/>
</dbReference>
<comment type="pathway">
    <text evidence="1 7">Pyrimidine metabolism; UMP biosynthesis via de novo pathway; UMP from orotate: step 2/2.</text>
</comment>
<dbReference type="CDD" id="cd04725">
    <property type="entry name" value="OMP_decarboxylase_like"/>
    <property type="match status" value="1"/>
</dbReference>
<dbReference type="PROSITE" id="PS00156">
    <property type="entry name" value="OMPDECASE"/>
    <property type="match status" value="1"/>
</dbReference>
<dbReference type="InterPro" id="IPR018089">
    <property type="entry name" value="OMPdecase_AS"/>
</dbReference>
<comment type="similarity">
    <text evidence="2 7">Belongs to the OMP decarboxylase family. Type 2 subfamily.</text>
</comment>
<dbReference type="GO" id="GO:0044205">
    <property type="term" value="P:'de novo' UMP biosynthetic process"/>
    <property type="evidence" value="ECO:0007669"/>
    <property type="project" value="UniProtKB-UniRule"/>
</dbReference>
<evidence type="ECO:0000256" key="6">
    <source>
        <dbReference type="ARBA" id="ARBA00049157"/>
    </source>
</evidence>
<gene>
    <name evidence="7" type="primary">pyrF</name>
    <name evidence="9" type="ORF">F4553_006579</name>
</gene>
<evidence type="ECO:0000256" key="2">
    <source>
        <dbReference type="ARBA" id="ARBA00008847"/>
    </source>
</evidence>
<keyword evidence="4 7" id="KW-0665">Pyrimidine biosynthesis</keyword>
<accession>A0A841BZN0</accession>
<dbReference type="AlphaFoldDB" id="A0A841BZN0"/>
<dbReference type="SUPFAM" id="SSF51366">
    <property type="entry name" value="Ribulose-phoshate binding barrel"/>
    <property type="match status" value="1"/>
</dbReference>
<evidence type="ECO:0000256" key="4">
    <source>
        <dbReference type="ARBA" id="ARBA00022975"/>
    </source>
</evidence>
<protein>
    <recommendedName>
        <fullName evidence="7">Orotidine 5'-phosphate decarboxylase</fullName>
        <ecNumber evidence="7">4.1.1.23</ecNumber>
    </recommendedName>
    <alternativeName>
        <fullName evidence="7">OMP decarboxylase</fullName>
        <shortName evidence="7">OMPDCase</shortName>
        <shortName evidence="7">OMPdecase</shortName>
    </alternativeName>
</protein>
<dbReference type="InterPro" id="IPR013785">
    <property type="entry name" value="Aldolase_TIM"/>
</dbReference>
<feature type="domain" description="Orotidine 5'-phosphate decarboxylase" evidence="8">
    <location>
        <begin position="17"/>
        <end position="263"/>
    </location>
</feature>
<feature type="active site" description="Proton donor" evidence="7">
    <location>
        <position position="96"/>
    </location>
</feature>
<dbReference type="PANTHER" id="PTHR43375">
    <property type="entry name" value="OROTIDINE 5'-PHOSPHATE DECARBOXYLASE"/>
    <property type="match status" value="1"/>
</dbReference>
<dbReference type="InterPro" id="IPR011995">
    <property type="entry name" value="OMPdecase_type-2"/>
</dbReference>
<dbReference type="InterPro" id="IPR011060">
    <property type="entry name" value="RibuloseP-bd_barrel"/>
</dbReference>
<organism evidence="9 10">
    <name type="scientific">Allocatelliglobosispora scoriae</name>
    <dbReference type="NCBI Taxonomy" id="643052"/>
    <lineage>
        <taxon>Bacteria</taxon>
        <taxon>Bacillati</taxon>
        <taxon>Actinomycetota</taxon>
        <taxon>Actinomycetes</taxon>
        <taxon>Micromonosporales</taxon>
        <taxon>Micromonosporaceae</taxon>
        <taxon>Allocatelliglobosispora</taxon>
    </lineage>
</organism>
<dbReference type="Proteomes" id="UP000587527">
    <property type="component" value="Unassembled WGS sequence"/>
</dbReference>
<evidence type="ECO:0000313" key="10">
    <source>
        <dbReference type="Proteomes" id="UP000587527"/>
    </source>
</evidence>
<dbReference type="GO" id="GO:0004590">
    <property type="term" value="F:orotidine-5'-phosphate decarboxylase activity"/>
    <property type="evidence" value="ECO:0007669"/>
    <property type="project" value="UniProtKB-UniRule"/>
</dbReference>
<evidence type="ECO:0000256" key="3">
    <source>
        <dbReference type="ARBA" id="ARBA00022793"/>
    </source>
</evidence>
<dbReference type="HAMAP" id="MF_01215">
    <property type="entry name" value="OMPdecase_type2"/>
    <property type="match status" value="1"/>
</dbReference>
<comment type="caution">
    <text evidence="9">The sequence shown here is derived from an EMBL/GenBank/DDBJ whole genome shotgun (WGS) entry which is preliminary data.</text>
</comment>
<evidence type="ECO:0000259" key="8">
    <source>
        <dbReference type="SMART" id="SM00934"/>
    </source>
</evidence>
<dbReference type="GO" id="GO:0006207">
    <property type="term" value="P:'de novo' pyrimidine nucleobase biosynthetic process"/>
    <property type="evidence" value="ECO:0007669"/>
    <property type="project" value="InterPro"/>
</dbReference>
<dbReference type="NCBIfam" id="TIGR02127">
    <property type="entry name" value="pyrF_sub2"/>
    <property type="match status" value="1"/>
</dbReference>
<evidence type="ECO:0000313" key="9">
    <source>
        <dbReference type="EMBL" id="MBB5873145.1"/>
    </source>
</evidence>
<dbReference type="RefSeq" id="WP_184843875.1">
    <property type="nucleotide sequence ID" value="NZ_JACHMN010000003.1"/>
</dbReference>
<dbReference type="Gene3D" id="3.20.20.70">
    <property type="entry name" value="Aldolase class I"/>
    <property type="match status" value="1"/>
</dbReference>
<dbReference type="SMART" id="SM00934">
    <property type="entry name" value="OMPdecase"/>
    <property type="match status" value="1"/>
</dbReference>
<dbReference type="UniPathway" id="UPA00070">
    <property type="reaction ID" value="UER00120"/>
</dbReference>
<reference evidence="9 10" key="1">
    <citation type="submission" date="2020-08" db="EMBL/GenBank/DDBJ databases">
        <title>Sequencing the genomes of 1000 actinobacteria strains.</title>
        <authorList>
            <person name="Klenk H.-P."/>
        </authorList>
    </citation>
    <scope>NUCLEOTIDE SEQUENCE [LARGE SCALE GENOMIC DNA]</scope>
    <source>
        <strain evidence="9 10">DSM 45362</strain>
    </source>
</reference>
<dbReference type="PANTHER" id="PTHR43375:SF1">
    <property type="entry name" value="OROTIDINE 5'-PHOSPHATE DECARBOXYLASE"/>
    <property type="match status" value="1"/>
</dbReference>
<evidence type="ECO:0000256" key="7">
    <source>
        <dbReference type="HAMAP-Rule" id="MF_01215"/>
    </source>
</evidence>
<proteinExistence type="inferred from homology"/>
<comment type="catalytic activity">
    <reaction evidence="6 7">
        <text>orotidine 5'-phosphate + H(+) = UMP + CO2</text>
        <dbReference type="Rhea" id="RHEA:11596"/>
        <dbReference type="ChEBI" id="CHEBI:15378"/>
        <dbReference type="ChEBI" id="CHEBI:16526"/>
        <dbReference type="ChEBI" id="CHEBI:57538"/>
        <dbReference type="ChEBI" id="CHEBI:57865"/>
        <dbReference type="EC" id="4.1.1.23"/>
    </reaction>
</comment>
<keyword evidence="10" id="KW-1185">Reference proteome</keyword>
<keyword evidence="5 7" id="KW-0456">Lyase</keyword>